<feature type="region of interest" description="Disordered" evidence="1">
    <location>
        <begin position="700"/>
        <end position="719"/>
    </location>
</feature>
<feature type="compositionally biased region" description="Low complexity" evidence="1">
    <location>
        <begin position="605"/>
        <end position="625"/>
    </location>
</feature>
<feature type="compositionally biased region" description="Low complexity" evidence="1">
    <location>
        <begin position="842"/>
        <end position="859"/>
    </location>
</feature>
<feature type="region of interest" description="Disordered" evidence="1">
    <location>
        <begin position="501"/>
        <end position="588"/>
    </location>
</feature>
<accession>A0A0G4G5Z5</accession>
<evidence type="ECO:0000256" key="1">
    <source>
        <dbReference type="SAM" id="MobiDB-lite"/>
    </source>
</evidence>
<feature type="compositionally biased region" description="Basic and acidic residues" evidence="1">
    <location>
        <begin position="501"/>
        <end position="511"/>
    </location>
</feature>
<feature type="compositionally biased region" description="Polar residues" evidence="1">
    <location>
        <begin position="702"/>
        <end position="711"/>
    </location>
</feature>
<reference evidence="2" key="1">
    <citation type="submission" date="2014-11" db="EMBL/GenBank/DDBJ databases">
        <authorList>
            <person name="Otto D Thomas"/>
            <person name="Naeem Raeece"/>
        </authorList>
    </citation>
    <scope>NUCLEOTIDE SEQUENCE</scope>
</reference>
<dbReference type="EMBL" id="CDMZ01000917">
    <property type="protein sequence ID" value="CEM23955.1"/>
    <property type="molecule type" value="Genomic_DNA"/>
</dbReference>
<dbReference type="VEuPathDB" id="CryptoDB:Cvel_20433"/>
<feature type="region of interest" description="Disordered" evidence="1">
    <location>
        <begin position="605"/>
        <end position="628"/>
    </location>
</feature>
<gene>
    <name evidence="2" type="ORF">Cvel_20433</name>
</gene>
<feature type="region of interest" description="Disordered" evidence="1">
    <location>
        <begin position="835"/>
        <end position="866"/>
    </location>
</feature>
<protein>
    <submittedName>
        <fullName evidence="2">Uncharacterized protein</fullName>
    </submittedName>
</protein>
<organism evidence="2">
    <name type="scientific">Chromera velia CCMP2878</name>
    <dbReference type="NCBI Taxonomy" id="1169474"/>
    <lineage>
        <taxon>Eukaryota</taxon>
        <taxon>Sar</taxon>
        <taxon>Alveolata</taxon>
        <taxon>Colpodellida</taxon>
        <taxon>Chromeraceae</taxon>
        <taxon>Chromera</taxon>
    </lineage>
</organism>
<feature type="region of interest" description="Disordered" evidence="1">
    <location>
        <begin position="779"/>
        <end position="811"/>
    </location>
</feature>
<evidence type="ECO:0000313" key="2">
    <source>
        <dbReference type="EMBL" id="CEM23955.1"/>
    </source>
</evidence>
<name>A0A0G4G5Z5_9ALVE</name>
<sequence>MPTAKLRVVWRRPVRDRFDSETNTQTIMLTLVGEKMESPQRRKLCVIVFGKLAKHLACLRTDDILTIRGGDWRDVVSVASWRGCEWLQQHGQSQLLDTDILLVNKEPPFAQVTAERPTSGDDLVLHMDDANRTVLENPPSWALRHKEPTNHADGGNYVYEHSLGNLQEDKMQNYFGVFWRTCRGIQMISRGCRINAGIVDRRSILQETDLINDKFLFSQQIHGSTETNTIPFLTMGDVVIVHRGKLDVKDIGEETYWNLNEEKFTSIRVLQFDSQEGEDEEAGGQNRRLPTADQLPPVRRCFKQLSRPAQRVAGGVSAATSDLCLNATEKLRVVQMRRWAVNILRNQPVVTNDRDGYLQYLQHIQPLQWRDVLVQVTEFQAGRAPIAMRTDGVAGHSAGGSSQRLFVNDGSSQKDFFVSNVTPALTKWLSQDEGGLQVGDWILVRSIQRKPGVLYDVCQEDRERGEVFVLELNECPRITRIPAFAHQLADRRQMRANPIRSSDDLLDHEADPSSSSFSTGLLGPFVRVSREVPGNHGGNEEGGTGRGRKRHLEEGSGNGGATSGADGSDRRPYPSLDVDLSSSSSSSSSSSAAAAAATAAPAVASSSSSSSSFSASSSSSCAAASPTGRLLASTGGVERRRVFNIRSPGCKGPRTTTLEGIVNDTGRCGIFRVENVSIKCGRFGVGTEFSLGDMIRERETSRPSVRATNHQAGARDLPGNDEKELFFHVSFLLTDASGMDLCVEVCDQGEFFGITPREALNEDGQRERLQEMCTALLEPVAGRQPPLPKRRRDAPEAAAAAGTVPQSAPVPAEPGGHCFVIKKFSVVSSGNSQSQRTESLTQSARFSQSQGASAAAASQREPLPKTEVRYTVAPGFTTVTAFEAA</sequence>
<proteinExistence type="predicted"/>
<feature type="compositionally biased region" description="Gly residues" evidence="1">
    <location>
        <begin position="535"/>
        <end position="545"/>
    </location>
</feature>
<dbReference type="AlphaFoldDB" id="A0A0G4G5Z5"/>